<evidence type="ECO:0000259" key="2">
    <source>
        <dbReference type="Pfam" id="PF00881"/>
    </source>
</evidence>
<evidence type="ECO:0000313" key="3">
    <source>
        <dbReference type="EMBL" id="MEE8658231.1"/>
    </source>
</evidence>
<accession>A0ABU7U1M2</accession>
<proteinExistence type="predicted"/>
<reference evidence="3 4" key="1">
    <citation type="submission" date="2023-10" db="EMBL/GenBank/DDBJ databases">
        <title>Sorlinia euscelidii gen. nov., sp. nov., an acetic acid bacteria isolated from the gut of Euscelidius variegatus emitter.</title>
        <authorList>
            <person name="Michoud G."/>
            <person name="Marasco R."/>
            <person name="Seferji K."/>
            <person name="Gonella E."/>
            <person name="Garuglieri E."/>
            <person name="Alma A."/>
            <person name="Mapelli F."/>
            <person name="Borin S."/>
            <person name="Daffonchio D."/>
            <person name="Crotti E."/>
        </authorList>
    </citation>
    <scope>NUCLEOTIDE SEQUENCE [LARGE SCALE GENOMIC DNA]</scope>
    <source>
        <strain evidence="3 4">EV16P</strain>
    </source>
</reference>
<dbReference type="InterPro" id="IPR000415">
    <property type="entry name" value="Nitroreductase-like"/>
</dbReference>
<keyword evidence="4" id="KW-1185">Reference proteome</keyword>
<dbReference type="EMBL" id="JAWJZY010000002">
    <property type="protein sequence ID" value="MEE8658231.1"/>
    <property type="molecule type" value="Genomic_DNA"/>
</dbReference>
<dbReference type="Pfam" id="PF00881">
    <property type="entry name" value="Nitroreductase"/>
    <property type="match status" value="1"/>
</dbReference>
<dbReference type="PANTHER" id="PTHR43543:SF1">
    <property type="entry name" value="MALONIC SEMIALDEHYDE REDUCTASE RUTE-RELATED"/>
    <property type="match status" value="1"/>
</dbReference>
<dbReference type="InterPro" id="IPR050461">
    <property type="entry name" value="Nitroreductase_HadB/RutE"/>
</dbReference>
<dbReference type="Proteomes" id="UP001312908">
    <property type="component" value="Unassembled WGS sequence"/>
</dbReference>
<feature type="region of interest" description="Disordered" evidence="1">
    <location>
        <begin position="1"/>
        <end position="39"/>
    </location>
</feature>
<evidence type="ECO:0000256" key="1">
    <source>
        <dbReference type="SAM" id="MobiDB-lite"/>
    </source>
</evidence>
<protein>
    <submittedName>
        <fullName evidence="3">NADH dehydrogenase/NAD(P)H nitroreductase</fullName>
    </submittedName>
</protein>
<dbReference type="NCBIfam" id="NF003768">
    <property type="entry name" value="PRK05365.1"/>
    <property type="match status" value="1"/>
</dbReference>
<organism evidence="3 4">
    <name type="scientific">Sorlinia euscelidii</name>
    <dbReference type="NCBI Taxonomy" id="3081148"/>
    <lineage>
        <taxon>Bacteria</taxon>
        <taxon>Pseudomonadati</taxon>
        <taxon>Pseudomonadota</taxon>
        <taxon>Alphaproteobacteria</taxon>
        <taxon>Acetobacterales</taxon>
        <taxon>Acetobacteraceae</taxon>
        <taxon>Sorlinia</taxon>
    </lineage>
</organism>
<sequence length="238" mass="25938">MTDLPGAGENAPYIETPTVDEIQPQPTSPHDAGEGSAPVNVDFSAALDPAALDQIFRAARTPISWSSRPVTEDVVRALYDLVKWGPTSANCSPARFIFLTSRESRGLIRHALSGPNVERFLDAPLGVVICQDPIFFDHLPELNPEENLRDWFASDVGLAEETAFRNATLQGGYLIMAARALGLAAWPISGFDSDDVEDALMAETGWRANFLMGIGYPGETPPPERAPRLDFHTACRLF</sequence>
<feature type="domain" description="Nitroreductase" evidence="2">
    <location>
        <begin position="67"/>
        <end position="216"/>
    </location>
</feature>
<comment type="caution">
    <text evidence="3">The sequence shown here is derived from an EMBL/GenBank/DDBJ whole genome shotgun (WGS) entry which is preliminary data.</text>
</comment>
<dbReference type="InterPro" id="IPR029479">
    <property type="entry name" value="Nitroreductase"/>
</dbReference>
<evidence type="ECO:0000313" key="4">
    <source>
        <dbReference type="Proteomes" id="UP001312908"/>
    </source>
</evidence>
<gene>
    <name evidence="3" type="ORF">DOFOFD_04315</name>
</gene>
<dbReference type="Gene3D" id="3.40.109.10">
    <property type="entry name" value="NADH Oxidase"/>
    <property type="match status" value="1"/>
</dbReference>
<name>A0ABU7U1M2_9PROT</name>
<dbReference type="SUPFAM" id="SSF55469">
    <property type="entry name" value="FMN-dependent nitroreductase-like"/>
    <property type="match status" value="1"/>
</dbReference>
<dbReference type="PANTHER" id="PTHR43543">
    <property type="entry name" value="MALONIC SEMIALDEHYDE REDUCTASE RUTE-RELATED"/>
    <property type="match status" value="1"/>
</dbReference>